<dbReference type="GO" id="GO:0003700">
    <property type="term" value="F:DNA-binding transcription factor activity"/>
    <property type="evidence" value="ECO:0007669"/>
    <property type="project" value="InterPro"/>
</dbReference>
<dbReference type="Proteomes" id="UP001156870">
    <property type="component" value="Unassembled WGS sequence"/>
</dbReference>
<evidence type="ECO:0000256" key="2">
    <source>
        <dbReference type="ARBA" id="ARBA00023125"/>
    </source>
</evidence>
<dbReference type="Pfam" id="PF12833">
    <property type="entry name" value="HTH_18"/>
    <property type="match status" value="1"/>
</dbReference>
<feature type="domain" description="HTH araC/xylS-type" evidence="4">
    <location>
        <begin position="1"/>
        <end position="100"/>
    </location>
</feature>
<keyword evidence="1" id="KW-0805">Transcription regulation</keyword>
<evidence type="ECO:0000313" key="5">
    <source>
        <dbReference type="EMBL" id="GLS27589.1"/>
    </source>
</evidence>
<dbReference type="SUPFAM" id="SSF55136">
    <property type="entry name" value="Probable bacterial effector-binding domain"/>
    <property type="match status" value="1"/>
</dbReference>
<dbReference type="SUPFAM" id="SSF46689">
    <property type="entry name" value="Homeodomain-like"/>
    <property type="match status" value="2"/>
</dbReference>
<dbReference type="SMART" id="SM00342">
    <property type="entry name" value="HTH_ARAC"/>
    <property type="match status" value="1"/>
</dbReference>
<dbReference type="InterPro" id="IPR018060">
    <property type="entry name" value="HTH_AraC"/>
</dbReference>
<evidence type="ECO:0000256" key="3">
    <source>
        <dbReference type="ARBA" id="ARBA00023163"/>
    </source>
</evidence>
<reference evidence="5 6" key="1">
    <citation type="journal article" date="2014" name="Int. J. Syst. Evol. Microbiol.">
        <title>Complete genome sequence of Corynebacterium casei LMG S-19264T (=DSM 44701T), isolated from a smear-ripened cheese.</title>
        <authorList>
            <consortium name="US DOE Joint Genome Institute (JGI-PGF)"/>
            <person name="Walter F."/>
            <person name="Albersmeier A."/>
            <person name="Kalinowski J."/>
            <person name="Ruckert C."/>
        </authorList>
    </citation>
    <scope>NUCLEOTIDE SEQUENCE [LARGE SCALE GENOMIC DNA]</scope>
    <source>
        <strain evidence="5 6">NBRC 110095</strain>
    </source>
</reference>
<dbReference type="AlphaFoldDB" id="A0AA37WMY3"/>
<evidence type="ECO:0000313" key="6">
    <source>
        <dbReference type="Proteomes" id="UP001156870"/>
    </source>
</evidence>
<gene>
    <name evidence="5" type="ORF">GCM10007877_33080</name>
</gene>
<evidence type="ECO:0000256" key="1">
    <source>
        <dbReference type="ARBA" id="ARBA00023015"/>
    </source>
</evidence>
<protein>
    <recommendedName>
        <fullName evidence="4">HTH araC/xylS-type domain-containing protein</fullName>
    </recommendedName>
</protein>
<sequence length="304" mass="35427">MASIQLMERHLSDPISLDDLANEAHLGLRQFHRTFKQATGETPANYLRIRRLTEASQDLVRQKQHSILDIALKYEFQSPEVFCRTFTRYFWNTPSTFKHIGSTYHASQRMPFEGEQFEIIKNGDAATPSIGRLPAMHLVGIRQIQPFYGLRVEQNLPEGESISERLMSAIQQLPDLVNEKEWNIAFRKNTLSSHHEIENLFAVEVKKEPSMLPEDLEYYFIREQPYAIFTHSGQDMRVELTVSMAFQWLTQSQFYLGDGPSLFCLDNDQRFSEKLYIPLSTTFETAPNWWKGYSTQYLKRLSGK</sequence>
<dbReference type="Pfam" id="PF06445">
    <property type="entry name" value="GyrI-like"/>
    <property type="match status" value="1"/>
</dbReference>
<dbReference type="InterPro" id="IPR050959">
    <property type="entry name" value="MarA-like"/>
</dbReference>
<dbReference type="InterPro" id="IPR011256">
    <property type="entry name" value="Reg_factor_effector_dom_sf"/>
</dbReference>
<organism evidence="5 6">
    <name type="scientific">Marinibactrum halimedae</name>
    <dbReference type="NCBI Taxonomy" id="1444977"/>
    <lineage>
        <taxon>Bacteria</taxon>
        <taxon>Pseudomonadati</taxon>
        <taxon>Pseudomonadota</taxon>
        <taxon>Gammaproteobacteria</taxon>
        <taxon>Cellvibrionales</taxon>
        <taxon>Cellvibrionaceae</taxon>
        <taxon>Marinibactrum</taxon>
    </lineage>
</organism>
<dbReference type="GO" id="GO:0043565">
    <property type="term" value="F:sequence-specific DNA binding"/>
    <property type="evidence" value="ECO:0007669"/>
    <property type="project" value="InterPro"/>
</dbReference>
<keyword evidence="2" id="KW-0238">DNA-binding</keyword>
<dbReference type="PROSITE" id="PS01124">
    <property type="entry name" value="HTH_ARAC_FAMILY_2"/>
    <property type="match status" value="1"/>
</dbReference>
<dbReference type="InterPro" id="IPR029442">
    <property type="entry name" value="GyrI-like"/>
</dbReference>
<dbReference type="EMBL" id="BSPD01000084">
    <property type="protein sequence ID" value="GLS27589.1"/>
    <property type="molecule type" value="Genomic_DNA"/>
</dbReference>
<keyword evidence="6" id="KW-1185">Reference proteome</keyword>
<accession>A0AA37WMY3</accession>
<dbReference type="Gene3D" id="3.20.80.10">
    <property type="entry name" value="Regulatory factor, effector binding domain"/>
    <property type="match status" value="1"/>
</dbReference>
<evidence type="ECO:0000259" key="4">
    <source>
        <dbReference type="PROSITE" id="PS01124"/>
    </source>
</evidence>
<dbReference type="PANTHER" id="PTHR47504:SF5">
    <property type="entry name" value="RIGHT ORIGIN-BINDING PROTEIN"/>
    <property type="match status" value="1"/>
</dbReference>
<proteinExistence type="predicted"/>
<dbReference type="PANTHER" id="PTHR47504">
    <property type="entry name" value="RIGHT ORIGIN-BINDING PROTEIN"/>
    <property type="match status" value="1"/>
</dbReference>
<dbReference type="Gene3D" id="1.10.10.60">
    <property type="entry name" value="Homeodomain-like"/>
    <property type="match status" value="2"/>
</dbReference>
<name>A0AA37WMY3_9GAMM</name>
<keyword evidence="3" id="KW-0804">Transcription</keyword>
<comment type="caution">
    <text evidence="5">The sequence shown here is derived from an EMBL/GenBank/DDBJ whole genome shotgun (WGS) entry which is preliminary data.</text>
</comment>
<dbReference type="InterPro" id="IPR009057">
    <property type="entry name" value="Homeodomain-like_sf"/>
</dbReference>